<dbReference type="PANTHER" id="PTHR46696:SF1">
    <property type="entry name" value="CYTOCHROME P450 YJIB-RELATED"/>
    <property type="match status" value="1"/>
</dbReference>
<evidence type="ECO:0000313" key="5">
    <source>
        <dbReference type="EMBL" id="SDE99547.1"/>
    </source>
</evidence>
<dbReference type="PROSITE" id="PS00086">
    <property type="entry name" value="CYTOCHROME_P450"/>
    <property type="match status" value="1"/>
</dbReference>
<keyword evidence="6" id="KW-1185">Reference proteome</keyword>
<dbReference type="Gene3D" id="1.10.630.10">
    <property type="entry name" value="Cytochrome P450"/>
    <property type="match status" value="1"/>
</dbReference>
<dbReference type="GO" id="GO:0016705">
    <property type="term" value="F:oxidoreductase activity, acting on paired donors, with incorporation or reduction of molecular oxygen"/>
    <property type="evidence" value="ECO:0007669"/>
    <property type="project" value="InterPro"/>
</dbReference>
<keyword evidence="4" id="KW-0560">Oxidoreductase</keyword>
<comment type="similarity">
    <text evidence="1 4">Belongs to the cytochrome P450 family.</text>
</comment>
<dbReference type="InterPro" id="IPR001128">
    <property type="entry name" value="Cyt_P450"/>
</dbReference>
<dbReference type="InterPro" id="IPR002397">
    <property type="entry name" value="Cyt_P450_B"/>
</dbReference>
<dbReference type="InterPro" id="IPR017972">
    <property type="entry name" value="Cyt_P450_CS"/>
</dbReference>
<organism evidence="5 6">
    <name type="scientific">Fontibacillus panacisegetis</name>
    <dbReference type="NCBI Taxonomy" id="670482"/>
    <lineage>
        <taxon>Bacteria</taxon>
        <taxon>Bacillati</taxon>
        <taxon>Bacillota</taxon>
        <taxon>Bacilli</taxon>
        <taxon>Bacillales</taxon>
        <taxon>Paenibacillaceae</taxon>
        <taxon>Fontibacillus</taxon>
    </lineage>
</organism>
<dbReference type="OrthoDB" id="9801155at2"/>
<dbReference type="RefSeq" id="WP_091227571.1">
    <property type="nucleotide sequence ID" value="NZ_FNBG01000004.1"/>
</dbReference>
<keyword evidence="3 4" id="KW-0503">Monooxygenase</keyword>
<dbReference type="SUPFAM" id="SSF48264">
    <property type="entry name" value="Cytochrome P450"/>
    <property type="match status" value="1"/>
</dbReference>
<dbReference type="CDD" id="cd11033">
    <property type="entry name" value="CYP142-like"/>
    <property type="match status" value="1"/>
</dbReference>
<evidence type="ECO:0000256" key="1">
    <source>
        <dbReference type="ARBA" id="ARBA00010617"/>
    </source>
</evidence>
<keyword evidence="4" id="KW-0408">Iron</keyword>
<dbReference type="GO" id="GO:0005506">
    <property type="term" value="F:iron ion binding"/>
    <property type="evidence" value="ECO:0007669"/>
    <property type="project" value="InterPro"/>
</dbReference>
<reference evidence="5 6" key="1">
    <citation type="submission" date="2016-10" db="EMBL/GenBank/DDBJ databases">
        <authorList>
            <person name="de Groot N.N."/>
        </authorList>
    </citation>
    <scope>NUCLEOTIDE SEQUENCE [LARGE SCALE GENOMIC DNA]</scope>
    <source>
        <strain evidence="5 6">DSM 28129</strain>
    </source>
</reference>
<dbReference type="GO" id="GO:0020037">
    <property type="term" value="F:heme binding"/>
    <property type="evidence" value="ECO:0007669"/>
    <property type="project" value="InterPro"/>
</dbReference>
<protein>
    <submittedName>
        <fullName evidence="5">Cytochrome P450</fullName>
    </submittedName>
</protein>
<dbReference type="STRING" id="670482.SAMN04488542_104158"/>
<sequence length="428" mass="48152">MRMSKVLDSSQVDPNSIDLLNPSFYGEGDPHLVWDAMRKRAPIHWQNVEGKDGFWSVTKYEDSLRVLKDHNDFTSTRGTLLSILGVEDPAGEKQMAVTDPPKHAILRVPLQKALNPREIEKHIPRIRNEIRKLLLPMALGEPIDLATSMASISTAAAGLILNLPSEDWPLLTRLTNASIAPDDPEYLLPAGPEETMKRAHRELFAYFHDVVSDRRKSPKEDIVSILLDIEMDGERLTQGNIVSNLYSLLLGANVTTPHVPTASFLELIENDLYEDWMLNFSEYAQSGLDEALRWSSPASHFMRYAKNDVVLRGKQIKKGDAVVVWIGSANRDEDIFSNPYQFDIRRKPNKHISFGFGPHHCVGHFAAKQTLGILFEEVFTNFESIKLAATPEHLSSNFIAGIKHMQILAHPKKCAEMTLSEITLSEVN</sequence>
<keyword evidence="4" id="KW-0479">Metal-binding</keyword>
<keyword evidence="2 4" id="KW-0349">Heme</keyword>
<dbReference type="EMBL" id="FNBG01000004">
    <property type="protein sequence ID" value="SDE99547.1"/>
    <property type="molecule type" value="Genomic_DNA"/>
</dbReference>
<dbReference type="PRINTS" id="PR00359">
    <property type="entry name" value="BP450"/>
</dbReference>
<dbReference type="Pfam" id="PF00067">
    <property type="entry name" value="p450"/>
    <property type="match status" value="1"/>
</dbReference>
<dbReference type="PANTHER" id="PTHR46696">
    <property type="entry name" value="P450, PUTATIVE (EUROFUNG)-RELATED"/>
    <property type="match status" value="1"/>
</dbReference>
<proteinExistence type="inferred from homology"/>
<dbReference type="InterPro" id="IPR036396">
    <property type="entry name" value="Cyt_P450_sf"/>
</dbReference>
<accession>A0A1G7HGB2</accession>
<evidence type="ECO:0000256" key="2">
    <source>
        <dbReference type="ARBA" id="ARBA00022617"/>
    </source>
</evidence>
<evidence type="ECO:0000313" key="6">
    <source>
        <dbReference type="Proteomes" id="UP000198972"/>
    </source>
</evidence>
<evidence type="ECO:0000256" key="4">
    <source>
        <dbReference type="RuleBase" id="RU000461"/>
    </source>
</evidence>
<dbReference type="GO" id="GO:0004497">
    <property type="term" value="F:monooxygenase activity"/>
    <property type="evidence" value="ECO:0007669"/>
    <property type="project" value="UniProtKB-KW"/>
</dbReference>
<name>A0A1G7HGB2_9BACL</name>
<dbReference type="Proteomes" id="UP000198972">
    <property type="component" value="Unassembled WGS sequence"/>
</dbReference>
<evidence type="ECO:0000256" key="3">
    <source>
        <dbReference type="ARBA" id="ARBA00023033"/>
    </source>
</evidence>
<gene>
    <name evidence="5" type="ORF">SAMN04488542_104158</name>
</gene>
<dbReference type="AlphaFoldDB" id="A0A1G7HGB2"/>